<reference evidence="3 4" key="1">
    <citation type="submission" date="2020-05" db="EMBL/GenBank/DDBJ databases">
        <title>Compete genome of Limnobacter sp. SAORIC-580.</title>
        <authorList>
            <person name="Song J."/>
            <person name="Cho J.-C."/>
        </authorList>
    </citation>
    <scope>NUCLEOTIDE SEQUENCE [LARGE SCALE GENOMIC DNA]</scope>
    <source>
        <strain evidence="3 4">SAORIC-580</strain>
    </source>
</reference>
<dbReference type="Gene3D" id="1.20.1270.180">
    <property type="match status" value="1"/>
</dbReference>
<organism evidence="3 4">
    <name type="scientific">Limnobacter profundi</name>
    <dbReference type="NCBI Taxonomy" id="2732163"/>
    <lineage>
        <taxon>Bacteria</taxon>
        <taxon>Pseudomonadati</taxon>
        <taxon>Pseudomonadota</taxon>
        <taxon>Betaproteobacteria</taxon>
        <taxon>Burkholderiales</taxon>
        <taxon>Burkholderiaceae</taxon>
        <taxon>Limnobacter</taxon>
    </lineage>
</organism>
<proteinExistence type="predicted"/>
<sequence>MNKLMFKLVFLGFFSVPSWAFADSANDEELCAQLKDAKTEMEDTLLQIKQRKQNDSAFLKALNNSQKQWMQYVDAELLMQFPSKQFIDYGSVLPMCQCVTRLGLVQERIVTLKQWLEPVVEGDVCTGSKR</sequence>
<feature type="chain" id="PRO_5045658841" evidence="1">
    <location>
        <begin position="23"/>
        <end position="130"/>
    </location>
</feature>
<gene>
    <name evidence="3" type="ORF">HKT17_00415</name>
</gene>
<dbReference type="Proteomes" id="UP000501130">
    <property type="component" value="Chromosome"/>
</dbReference>
<dbReference type="InterPro" id="IPR009739">
    <property type="entry name" value="LprI-like_N"/>
</dbReference>
<feature type="domain" description="Lysozyme inhibitor LprI-like N-terminal" evidence="2">
    <location>
        <begin position="30"/>
        <end position="112"/>
    </location>
</feature>
<name>A0ABX6N1N0_9BURK</name>
<keyword evidence="4" id="KW-1185">Reference proteome</keyword>
<dbReference type="RefSeq" id="WP_171096974.1">
    <property type="nucleotide sequence ID" value="NZ_CP053084.1"/>
</dbReference>
<protein>
    <submittedName>
        <fullName evidence="3">DUF1311 domain-containing protein</fullName>
    </submittedName>
</protein>
<accession>A0ABX6N1N0</accession>
<evidence type="ECO:0000256" key="1">
    <source>
        <dbReference type="SAM" id="SignalP"/>
    </source>
</evidence>
<evidence type="ECO:0000313" key="4">
    <source>
        <dbReference type="Proteomes" id="UP000501130"/>
    </source>
</evidence>
<evidence type="ECO:0000313" key="3">
    <source>
        <dbReference type="EMBL" id="QJR28276.1"/>
    </source>
</evidence>
<dbReference type="EMBL" id="CP053084">
    <property type="protein sequence ID" value="QJR28276.1"/>
    <property type="molecule type" value="Genomic_DNA"/>
</dbReference>
<evidence type="ECO:0000259" key="2">
    <source>
        <dbReference type="Pfam" id="PF07007"/>
    </source>
</evidence>
<feature type="signal peptide" evidence="1">
    <location>
        <begin position="1"/>
        <end position="22"/>
    </location>
</feature>
<keyword evidence="1" id="KW-0732">Signal</keyword>
<dbReference type="Pfam" id="PF07007">
    <property type="entry name" value="LprI"/>
    <property type="match status" value="1"/>
</dbReference>